<dbReference type="GO" id="GO:0019843">
    <property type="term" value="F:rRNA binding"/>
    <property type="evidence" value="ECO:0007669"/>
    <property type="project" value="UniProtKB-KW"/>
</dbReference>
<dbReference type="GO" id="GO:0046872">
    <property type="term" value="F:metal ion binding"/>
    <property type="evidence" value="ECO:0007669"/>
    <property type="project" value="UniProtKB-KW"/>
</dbReference>
<evidence type="ECO:0000256" key="9">
    <source>
        <dbReference type="HAMAP-Rule" id="MF_00104"/>
    </source>
</evidence>
<keyword evidence="9" id="KW-0699">rRNA-binding</keyword>
<evidence type="ECO:0000256" key="2">
    <source>
        <dbReference type="ARBA" id="ARBA00010183"/>
    </source>
</evidence>
<dbReference type="SMART" id="SM00535">
    <property type="entry name" value="RIBOc"/>
    <property type="match status" value="1"/>
</dbReference>
<dbReference type="GO" id="GO:0004525">
    <property type="term" value="F:ribonuclease III activity"/>
    <property type="evidence" value="ECO:0007669"/>
    <property type="project" value="UniProtKB-UniRule"/>
</dbReference>
<dbReference type="Gene3D" id="3.30.160.20">
    <property type="match status" value="1"/>
</dbReference>
<feature type="domain" description="DRBM" evidence="10">
    <location>
        <begin position="156"/>
        <end position="224"/>
    </location>
</feature>
<feature type="binding site" evidence="9">
    <location>
        <position position="115"/>
    </location>
    <ligand>
        <name>Mg(2+)</name>
        <dbReference type="ChEBI" id="CHEBI:18420"/>
    </ligand>
</feature>
<dbReference type="InterPro" id="IPR036389">
    <property type="entry name" value="RNase_III_sf"/>
</dbReference>
<dbReference type="PANTHER" id="PTHR11207">
    <property type="entry name" value="RIBONUCLEASE III"/>
    <property type="match status" value="1"/>
</dbReference>
<comment type="subcellular location">
    <subcellularLocation>
        <location evidence="9">Cytoplasm</location>
    </subcellularLocation>
</comment>
<dbReference type="CDD" id="cd10845">
    <property type="entry name" value="DSRM_RNAse_III_family"/>
    <property type="match status" value="1"/>
</dbReference>
<evidence type="ECO:0000256" key="1">
    <source>
        <dbReference type="ARBA" id="ARBA00000109"/>
    </source>
</evidence>
<comment type="subunit">
    <text evidence="9">Homodimer.</text>
</comment>
<feature type="active site" evidence="9">
    <location>
        <position position="118"/>
    </location>
</feature>
<keyword evidence="5 9" id="KW-0540">Nuclease</keyword>
<reference evidence="12 13" key="1">
    <citation type="submission" date="2017-10" db="EMBL/GenBank/DDBJ databases">
        <title>Novel microbial diversity and functional potential in the marine mammal oral microbiome.</title>
        <authorList>
            <person name="Dudek N.K."/>
            <person name="Sun C.L."/>
            <person name="Burstein D."/>
            <person name="Kantor R.S."/>
            <person name="Aliaga Goltsman D.S."/>
            <person name="Bik E.M."/>
            <person name="Thomas B.C."/>
            <person name="Banfield J.F."/>
            <person name="Relman D.A."/>
        </authorList>
    </citation>
    <scope>NUCLEOTIDE SEQUENCE [LARGE SCALE GENOMIC DNA]</scope>
    <source>
        <strain evidence="12">DOLJORAL78_61_10</strain>
    </source>
</reference>
<dbReference type="GO" id="GO:0003725">
    <property type="term" value="F:double-stranded RNA binding"/>
    <property type="evidence" value="ECO:0007669"/>
    <property type="project" value="TreeGrafter"/>
</dbReference>
<evidence type="ECO:0000256" key="3">
    <source>
        <dbReference type="ARBA" id="ARBA00022552"/>
    </source>
</evidence>
<evidence type="ECO:0000313" key="13">
    <source>
        <dbReference type="Proteomes" id="UP000230914"/>
    </source>
</evidence>
<evidence type="ECO:0000259" key="10">
    <source>
        <dbReference type="PROSITE" id="PS50137"/>
    </source>
</evidence>
<dbReference type="GO" id="GO:0010468">
    <property type="term" value="P:regulation of gene expression"/>
    <property type="evidence" value="ECO:0007669"/>
    <property type="project" value="TreeGrafter"/>
</dbReference>
<sequence>MQAFQDRLGYSFDNPDLLTEAMRHRSWINESAPDLPSNERLEFLGDAFLGWAIAAIAFHRYTDMPEGVLTDLRKAVVNADALAEIARELNLGGNILLGRGEASSGGKDKVSILSDTMEAVIGAVLLDGGCTDAFAVVERLFADRLAQARSHPERLDFKSALQEELSHRGRSAPDYVTHCEGPDHDKRFYTKVFVSRQLAGQGEGRSKKAAEKAAAQAAYASLVAD</sequence>
<organism evidence="12 13">
    <name type="scientific">Ilumatobacter coccineus</name>
    <dbReference type="NCBI Taxonomy" id="467094"/>
    <lineage>
        <taxon>Bacteria</taxon>
        <taxon>Bacillati</taxon>
        <taxon>Actinomycetota</taxon>
        <taxon>Acidimicrobiia</taxon>
        <taxon>Acidimicrobiales</taxon>
        <taxon>Ilumatobacteraceae</taxon>
        <taxon>Ilumatobacter</taxon>
    </lineage>
</organism>
<dbReference type="FunFam" id="1.10.1520.10:FF:000001">
    <property type="entry name" value="Ribonuclease 3"/>
    <property type="match status" value="1"/>
</dbReference>
<dbReference type="NCBIfam" id="TIGR02191">
    <property type="entry name" value="RNaseIII"/>
    <property type="match status" value="1"/>
</dbReference>
<evidence type="ECO:0000313" key="12">
    <source>
        <dbReference type="EMBL" id="PIE32794.1"/>
    </source>
</evidence>
<dbReference type="HAMAP" id="MF_00104">
    <property type="entry name" value="RNase_III"/>
    <property type="match status" value="1"/>
</dbReference>
<dbReference type="PROSITE" id="PS00517">
    <property type="entry name" value="RNASE_3_1"/>
    <property type="match status" value="1"/>
</dbReference>
<keyword evidence="9" id="KW-0460">Magnesium</keyword>
<keyword evidence="9" id="KW-0963">Cytoplasm</keyword>
<comment type="caution">
    <text evidence="12">The sequence shown here is derived from an EMBL/GenBank/DDBJ whole genome shotgun (WGS) entry which is preliminary data.</text>
</comment>
<dbReference type="InterPro" id="IPR000999">
    <property type="entry name" value="RNase_III_dom"/>
</dbReference>
<evidence type="ECO:0000256" key="8">
    <source>
        <dbReference type="ARBA" id="ARBA00022884"/>
    </source>
</evidence>
<dbReference type="SUPFAM" id="SSF54768">
    <property type="entry name" value="dsRNA-binding domain-like"/>
    <property type="match status" value="1"/>
</dbReference>
<dbReference type="InterPro" id="IPR011907">
    <property type="entry name" value="RNase_III"/>
</dbReference>
<dbReference type="AlphaFoldDB" id="A0A2G6KAX0"/>
<dbReference type="Gene3D" id="1.10.1520.10">
    <property type="entry name" value="Ribonuclease III domain"/>
    <property type="match status" value="1"/>
</dbReference>
<dbReference type="GO" id="GO:0005737">
    <property type="term" value="C:cytoplasm"/>
    <property type="evidence" value="ECO:0007669"/>
    <property type="project" value="UniProtKB-SubCell"/>
</dbReference>
<keyword evidence="9" id="KW-0479">Metal-binding</keyword>
<comment type="catalytic activity">
    <reaction evidence="1 9">
        <text>Endonucleolytic cleavage to 5'-phosphomonoester.</text>
        <dbReference type="EC" id="3.1.26.3"/>
    </reaction>
</comment>
<dbReference type="GO" id="GO:0006397">
    <property type="term" value="P:mRNA processing"/>
    <property type="evidence" value="ECO:0007669"/>
    <property type="project" value="UniProtKB-UniRule"/>
</dbReference>
<dbReference type="PROSITE" id="PS50142">
    <property type="entry name" value="RNASE_3_2"/>
    <property type="match status" value="1"/>
</dbReference>
<dbReference type="Proteomes" id="UP000230914">
    <property type="component" value="Unassembled WGS sequence"/>
</dbReference>
<evidence type="ECO:0000256" key="7">
    <source>
        <dbReference type="ARBA" id="ARBA00022801"/>
    </source>
</evidence>
<keyword evidence="8 9" id="KW-0694">RNA-binding</keyword>
<dbReference type="SUPFAM" id="SSF69065">
    <property type="entry name" value="RNase III domain-like"/>
    <property type="match status" value="1"/>
</dbReference>
<comment type="similarity">
    <text evidence="2">Belongs to the ribonuclease III family.</text>
</comment>
<evidence type="ECO:0000256" key="5">
    <source>
        <dbReference type="ARBA" id="ARBA00022722"/>
    </source>
</evidence>
<evidence type="ECO:0000256" key="6">
    <source>
        <dbReference type="ARBA" id="ARBA00022759"/>
    </source>
</evidence>
<name>A0A2G6KAX0_9ACTN</name>
<feature type="binding site" evidence="9">
    <location>
        <position position="118"/>
    </location>
    <ligand>
        <name>Mg(2+)</name>
        <dbReference type="ChEBI" id="CHEBI:18420"/>
    </ligand>
</feature>
<dbReference type="Pfam" id="PF14622">
    <property type="entry name" value="Ribonucleas_3_3"/>
    <property type="match status" value="1"/>
</dbReference>
<comment type="cofactor">
    <cofactor evidence="9">
        <name>Mg(2+)</name>
        <dbReference type="ChEBI" id="CHEBI:18420"/>
    </cofactor>
</comment>
<dbReference type="CDD" id="cd00593">
    <property type="entry name" value="RIBOc"/>
    <property type="match status" value="1"/>
</dbReference>
<keyword evidence="9" id="KW-0819">tRNA processing</keyword>
<keyword evidence="7 9" id="KW-0378">Hydrolase</keyword>
<keyword evidence="4 9" id="KW-0507">mRNA processing</keyword>
<feature type="binding site" evidence="9">
    <location>
        <position position="42"/>
    </location>
    <ligand>
        <name>Mg(2+)</name>
        <dbReference type="ChEBI" id="CHEBI:18420"/>
    </ligand>
</feature>
<dbReference type="EMBL" id="PDSL01000042">
    <property type="protein sequence ID" value="PIE32794.1"/>
    <property type="molecule type" value="Genomic_DNA"/>
</dbReference>
<keyword evidence="6 9" id="KW-0255">Endonuclease</keyword>
<feature type="domain" description="RNase III" evidence="11">
    <location>
        <begin position="1"/>
        <end position="129"/>
    </location>
</feature>
<dbReference type="Pfam" id="PF00035">
    <property type="entry name" value="dsrm"/>
    <property type="match status" value="1"/>
</dbReference>
<dbReference type="GO" id="GO:0008033">
    <property type="term" value="P:tRNA processing"/>
    <property type="evidence" value="ECO:0007669"/>
    <property type="project" value="UniProtKB-KW"/>
</dbReference>
<gene>
    <name evidence="9 12" type="primary">rnc</name>
    <name evidence="12" type="ORF">CSA55_02890</name>
</gene>
<feature type="active site" evidence="9">
    <location>
        <position position="46"/>
    </location>
</feature>
<dbReference type="PROSITE" id="PS50137">
    <property type="entry name" value="DS_RBD"/>
    <property type="match status" value="1"/>
</dbReference>
<evidence type="ECO:0000256" key="4">
    <source>
        <dbReference type="ARBA" id="ARBA00022664"/>
    </source>
</evidence>
<dbReference type="PANTHER" id="PTHR11207:SF0">
    <property type="entry name" value="RIBONUCLEASE 3"/>
    <property type="match status" value="1"/>
</dbReference>
<dbReference type="InterPro" id="IPR014720">
    <property type="entry name" value="dsRBD_dom"/>
</dbReference>
<protein>
    <recommendedName>
        <fullName evidence="9">Ribonuclease 3</fullName>
        <ecNumber evidence="9">3.1.26.3</ecNumber>
    </recommendedName>
    <alternativeName>
        <fullName evidence="9">Ribonuclease III</fullName>
        <shortName evidence="9">RNase III</shortName>
    </alternativeName>
</protein>
<dbReference type="GO" id="GO:0006364">
    <property type="term" value="P:rRNA processing"/>
    <property type="evidence" value="ECO:0007669"/>
    <property type="project" value="UniProtKB-UniRule"/>
</dbReference>
<proteinExistence type="inferred from homology"/>
<comment type="function">
    <text evidence="9">Digests double-stranded RNA. Involved in the processing of primary rRNA transcript to yield the immediate precursors to the large and small rRNAs (23S and 16S). Processes some mRNAs, and tRNAs when they are encoded in the rRNA operon. Processes pre-crRNA and tracrRNA of type II CRISPR loci if present in the organism.</text>
</comment>
<accession>A0A2G6KAX0</accession>
<dbReference type="EC" id="3.1.26.3" evidence="9"/>
<evidence type="ECO:0000259" key="11">
    <source>
        <dbReference type="PROSITE" id="PS50142"/>
    </source>
</evidence>
<dbReference type="SMART" id="SM00358">
    <property type="entry name" value="DSRM"/>
    <property type="match status" value="1"/>
</dbReference>
<keyword evidence="3 9" id="KW-0698">rRNA processing</keyword>